<dbReference type="Pfam" id="PF00102">
    <property type="entry name" value="Y_phosphatase"/>
    <property type="match status" value="1"/>
</dbReference>
<dbReference type="EMBL" id="CAJGYM010000018">
    <property type="protein sequence ID" value="CAD6190860.1"/>
    <property type="molecule type" value="Genomic_DNA"/>
</dbReference>
<dbReference type="Proteomes" id="UP000835052">
    <property type="component" value="Unassembled WGS sequence"/>
</dbReference>
<evidence type="ECO:0000259" key="2">
    <source>
        <dbReference type="PROSITE" id="PS50056"/>
    </source>
</evidence>
<dbReference type="PROSITE" id="PS00383">
    <property type="entry name" value="TYR_PHOSPHATASE_1"/>
    <property type="match status" value="1"/>
</dbReference>
<dbReference type="PRINTS" id="PR00700">
    <property type="entry name" value="PRTYPHPHTASE"/>
</dbReference>
<keyword evidence="4" id="KW-1185">Reference proteome</keyword>
<dbReference type="InterPro" id="IPR029021">
    <property type="entry name" value="Prot-tyrosine_phosphatase-like"/>
</dbReference>
<evidence type="ECO:0000259" key="1">
    <source>
        <dbReference type="PROSITE" id="PS50055"/>
    </source>
</evidence>
<gene>
    <name evidence="3" type="ORF">CAUJ_LOCUS6779</name>
</gene>
<evidence type="ECO:0000313" key="3">
    <source>
        <dbReference type="EMBL" id="CAD6190860.1"/>
    </source>
</evidence>
<dbReference type="PROSITE" id="PS50056">
    <property type="entry name" value="TYR_PHOSPHATASE_2"/>
    <property type="match status" value="1"/>
</dbReference>
<feature type="domain" description="Tyrosine specific protein phosphatases" evidence="2">
    <location>
        <begin position="1"/>
        <end position="69"/>
    </location>
</feature>
<organism evidence="3 4">
    <name type="scientific">Caenorhabditis auriculariae</name>
    <dbReference type="NCBI Taxonomy" id="2777116"/>
    <lineage>
        <taxon>Eukaryota</taxon>
        <taxon>Metazoa</taxon>
        <taxon>Ecdysozoa</taxon>
        <taxon>Nematoda</taxon>
        <taxon>Chromadorea</taxon>
        <taxon>Rhabditida</taxon>
        <taxon>Rhabditina</taxon>
        <taxon>Rhabditomorpha</taxon>
        <taxon>Rhabditoidea</taxon>
        <taxon>Rhabditidae</taxon>
        <taxon>Peloderinae</taxon>
        <taxon>Caenorhabditis</taxon>
    </lineage>
</organism>
<dbReference type="PROSITE" id="PS50055">
    <property type="entry name" value="TYR_PHOSPHATASE_PTP"/>
    <property type="match status" value="1"/>
</dbReference>
<accession>A0A8S1HC81</accession>
<evidence type="ECO:0008006" key="5">
    <source>
        <dbReference type="Google" id="ProtNLM"/>
    </source>
</evidence>
<dbReference type="InterPro" id="IPR052782">
    <property type="entry name" value="Oocyte-zygote_transition_reg"/>
</dbReference>
<dbReference type="InterPro" id="IPR003595">
    <property type="entry name" value="Tyr_Pase_cat"/>
</dbReference>
<evidence type="ECO:0000313" key="4">
    <source>
        <dbReference type="Proteomes" id="UP000835052"/>
    </source>
</evidence>
<dbReference type="Gene3D" id="3.90.190.10">
    <property type="entry name" value="Protein tyrosine phosphatase superfamily"/>
    <property type="match status" value="1"/>
</dbReference>
<dbReference type="SMART" id="SM00404">
    <property type="entry name" value="PTPc_motif"/>
    <property type="match status" value="1"/>
</dbReference>
<dbReference type="InterPro" id="IPR016130">
    <property type="entry name" value="Tyr_Pase_AS"/>
</dbReference>
<dbReference type="PANTHER" id="PTHR46163:SF5">
    <property type="entry name" value="TYROSINE-PROTEIN PHOSPHATASE"/>
    <property type="match status" value="1"/>
</dbReference>
<reference evidence="3" key="1">
    <citation type="submission" date="2020-10" db="EMBL/GenBank/DDBJ databases">
        <authorList>
            <person name="Kikuchi T."/>
        </authorList>
    </citation>
    <scope>NUCLEOTIDE SEQUENCE</scope>
    <source>
        <strain evidence="3">NKZ352</strain>
    </source>
</reference>
<dbReference type="AlphaFoldDB" id="A0A8S1HC81"/>
<dbReference type="OrthoDB" id="8815311at2759"/>
<sequence>MELLSCVRGTPNPIVIHCSAGIGRTGTIVAIEYILEKMVKGVIPLSMFEILKELRAQRAFTIQNDIQYLFVHRVILGYFLEKHGGKYFKEEYTERFKKFCEEYEQALLPGQ</sequence>
<dbReference type="GO" id="GO:0004725">
    <property type="term" value="F:protein tyrosine phosphatase activity"/>
    <property type="evidence" value="ECO:0007669"/>
    <property type="project" value="InterPro"/>
</dbReference>
<dbReference type="PANTHER" id="PTHR46163">
    <property type="entry name" value="TYROSINE-PROTEIN PHOSPHATASE-RELATED"/>
    <property type="match status" value="1"/>
</dbReference>
<comment type="caution">
    <text evidence="3">The sequence shown here is derived from an EMBL/GenBank/DDBJ whole genome shotgun (WGS) entry which is preliminary data.</text>
</comment>
<dbReference type="InterPro" id="IPR000387">
    <property type="entry name" value="Tyr_Pase_dom"/>
</dbReference>
<name>A0A8S1HC81_9PELO</name>
<protein>
    <recommendedName>
        <fullName evidence="5">Protein-tyrosine phosphatase</fullName>
    </recommendedName>
</protein>
<feature type="domain" description="Tyrosine-protein phosphatase" evidence="1">
    <location>
        <begin position="1"/>
        <end position="78"/>
    </location>
</feature>
<dbReference type="SUPFAM" id="SSF52799">
    <property type="entry name" value="(Phosphotyrosine protein) phosphatases II"/>
    <property type="match status" value="1"/>
</dbReference>
<dbReference type="InterPro" id="IPR000242">
    <property type="entry name" value="PTP_cat"/>
</dbReference>
<proteinExistence type="predicted"/>